<dbReference type="FunFam" id="3.40.390.10:FF:000014">
    <property type="entry name" value="disintegrin and metalloproteinase domain-containing protein 11"/>
    <property type="match status" value="1"/>
</dbReference>
<evidence type="ECO:0000256" key="3">
    <source>
        <dbReference type="ARBA" id="ARBA00022692"/>
    </source>
</evidence>
<dbReference type="Pfam" id="PF23106">
    <property type="entry name" value="EGF_Teneurin"/>
    <property type="match status" value="1"/>
</dbReference>
<dbReference type="PROSITE" id="PS50215">
    <property type="entry name" value="ADAM_MEPRO"/>
    <property type="match status" value="1"/>
</dbReference>
<dbReference type="Pfam" id="PF01421">
    <property type="entry name" value="Reprolysin"/>
    <property type="match status" value="1"/>
</dbReference>
<evidence type="ECO:0000256" key="1">
    <source>
        <dbReference type="ARBA" id="ARBA00022536"/>
    </source>
</evidence>
<evidence type="ECO:0000259" key="13">
    <source>
        <dbReference type="PROSITE" id="PS50214"/>
    </source>
</evidence>
<name>A0A2G9SA76_AQUCT</name>
<evidence type="ECO:0000256" key="2">
    <source>
        <dbReference type="ARBA" id="ARBA00022685"/>
    </source>
</evidence>
<dbReference type="Pfam" id="PF01562">
    <property type="entry name" value="Pep_M12B_propep"/>
    <property type="match status" value="1"/>
</dbReference>
<evidence type="ECO:0000256" key="4">
    <source>
        <dbReference type="ARBA" id="ARBA00022729"/>
    </source>
</evidence>
<keyword evidence="5" id="KW-1133">Transmembrane helix</keyword>
<keyword evidence="3" id="KW-0812">Transmembrane</keyword>
<feature type="domain" description="Peptidase M12B" evidence="14">
    <location>
        <begin position="239"/>
        <end position="409"/>
    </location>
</feature>
<dbReference type="EMBL" id="KV926054">
    <property type="protein sequence ID" value="PIO37078.1"/>
    <property type="molecule type" value="Genomic_DNA"/>
</dbReference>
<dbReference type="PROSITE" id="PS50214">
    <property type="entry name" value="DISINTEGRIN_2"/>
    <property type="match status" value="1"/>
</dbReference>
<feature type="domain" description="Disintegrin" evidence="13">
    <location>
        <begin position="415"/>
        <end position="503"/>
    </location>
</feature>
<proteinExistence type="predicted"/>
<dbReference type="GO" id="GO:0004222">
    <property type="term" value="F:metalloendopeptidase activity"/>
    <property type="evidence" value="ECO:0007669"/>
    <property type="project" value="InterPro"/>
</dbReference>
<dbReference type="InterPro" id="IPR006586">
    <property type="entry name" value="ADAM_Cys-rich"/>
</dbReference>
<dbReference type="Gene3D" id="2.10.25.10">
    <property type="entry name" value="Laminin"/>
    <property type="match status" value="1"/>
</dbReference>
<organism evidence="15">
    <name type="scientific">Aquarana catesbeiana</name>
    <name type="common">American bullfrog</name>
    <name type="synonym">Rana catesbeiana</name>
    <dbReference type="NCBI Taxonomy" id="8400"/>
    <lineage>
        <taxon>Eukaryota</taxon>
        <taxon>Metazoa</taxon>
        <taxon>Chordata</taxon>
        <taxon>Craniata</taxon>
        <taxon>Vertebrata</taxon>
        <taxon>Euteleostomi</taxon>
        <taxon>Amphibia</taxon>
        <taxon>Batrachia</taxon>
        <taxon>Anura</taxon>
        <taxon>Neobatrachia</taxon>
        <taxon>Ranoidea</taxon>
        <taxon>Ranidae</taxon>
        <taxon>Aquarana</taxon>
    </lineage>
</organism>
<dbReference type="Gene3D" id="3.40.390.10">
    <property type="entry name" value="Collagenase (Catalytic Domain)"/>
    <property type="match status" value="1"/>
</dbReference>
<dbReference type="InterPro" id="IPR034027">
    <property type="entry name" value="Reprolysin_adamalysin"/>
</dbReference>
<dbReference type="PROSITE" id="PS50026">
    <property type="entry name" value="EGF_3"/>
    <property type="match status" value="1"/>
</dbReference>
<sequence>MLSVLGFPLENSSFPTDTAQPESLTQWHQTLELPQVTYPSRLVGRTSGSETPRYQLDTWVRNDTSPYLSAHLARVSFLVPAFRKELILDLELKHHLLSSGYTEIIYNDHNNTRVQSPGSAGDHCYYSGHVRGVEVSWVAISTCYGLSGAFSDGMFTYTLYPQEHSTEKSLPWPHVIQRTRMCTEPDCEHPTDIPRSSKIRRKRQVRRIVRSALSETKYIELMVLDQRQSLGLTSSFAKSVVNLADTIFREQLNTRIVLVAMETWTAGDKIAVSEDPLQVLADFMKYRSTEIPEHSDATHLFSGRTFKSSRSGAAYFGGICSLSKSGGLIEYGNIAAMAVTLAQTLGQNLGMMYNKPRPAAGECSCPDLWLGCIMEDTGYYLPKKFSRCSIDEYRQFLQNGGGRCLFNKPLKLLDPPSCGNGFVEVGEECDCGSPAECNRTGAGNCCKKCTLSHDAMCSDGLCCRRCRHEPRGTVCRGSVNECDVQETCPGDSSVCPPNLHKQDGYFCDDEQGRCYGGRCKTRDRQCNTVWGRSVSDRLCYEKLNIEGTEKGNCGKDGDKWLQCSKQDVLCGYLLCSNISGSPKIGELYGDITSMTFYYHNRYLDCRGGQVMLPDGSGLGYVEDGTPCGPNMMCLDRKCLPATIFNFSTCPSSGSGDVCSSHGVCSNEGKCICHLDWTGKDCSVFDPLPVPKVTGLVQVAQTSSLGPLQELCSLLPLYWGERAGDSSLEVDSQLPGTSGTLSSGHFPIFSIIPMTPLGLAKTDKMAICWNAGRMNGMQQGNYNDYLWDLSPCLPEPENKLSFLKDSEELLVGFIRQKPQ</sequence>
<evidence type="ECO:0000259" key="12">
    <source>
        <dbReference type="PROSITE" id="PS50026"/>
    </source>
</evidence>
<dbReference type="OrthoDB" id="5951731at2759"/>
<dbReference type="InterPro" id="IPR001762">
    <property type="entry name" value="Disintegrin_dom"/>
</dbReference>
<comment type="caution">
    <text evidence="11">Lacks conserved residue(s) required for the propagation of feature annotation.</text>
</comment>
<dbReference type="SUPFAM" id="SSF55486">
    <property type="entry name" value="Metalloproteases ('zincins'), catalytic domain"/>
    <property type="match status" value="1"/>
</dbReference>
<accession>A0A2G9SA76</accession>
<feature type="disulfide bond" evidence="11">
    <location>
        <begin position="672"/>
        <end position="681"/>
    </location>
</feature>
<evidence type="ECO:0000256" key="8">
    <source>
        <dbReference type="ARBA" id="ARBA00023180"/>
    </source>
</evidence>
<dbReference type="Pfam" id="PF08516">
    <property type="entry name" value="ADAM_CR"/>
    <property type="match status" value="1"/>
</dbReference>
<evidence type="ECO:0000256" key="6">
    <source>
        <dbReference type="ARBA" id="ARBA00023136"/>
    </source>
</evidence>
<dbReference type="CDD" id="cd04269">
    <property type="entry name" value="ZnMc_adamalysin_II_like"/>
    <property type="match status" value="1"/>
</dbReference>
<dbReference type="InterPro" id="IPR036436">
    <property type="entry name" value="Disintegrin_dom_sf"/>
</dbReference>
<dbReference type="GO" id="GO:0012505">
    <property type="term" value="C:endomembrane system"/>
    <property type="evidence" value="ECO:0007669"/>
    <property type="project" value="UniProtKB-SubCell"/>
</dbReference>
<dbReference type="Pfam" id="PF00200">
    <property type="entry name" value="Disintegrin"/>
    <property type="match status" value="1"/>
</dbReference>
<evidence type="ECO:0008006" key="16">
    <source>
        <dbReference type="Google" id="ProtNLM"/>
    </source>
</evidence>
<keyword evidence="2" id="KW-0165">Cleavage on pair of basic residues</keyword>
<keyword evidence="4" id="KW-0732">Signal</keyword>
<keyword evidence="1 11" id="KW-0245">EGF-like domain</keyword>
<evidence type="ECO:0000256" key="5">
    <source>
        <dbReference type="ARBA" id="ARBA00022989"/>
    </source>
</evidence>
<gene>
    <name evidence="15" type="ORF">AB205_0054120</name>
</gene>
<keyword evidence="6" id="KW-0472">Membrane</keyword>
<dbReference type="InterPro" id="IPR001590">
    <property type="entry name" value="Peptidase_M12B"/>
</dbReference>
<evidence type="ECO:0000256" key="10">
    <source>
        <dbReference type="PROSITE-ProRule" id="PRU00068"/>
    </source>
</evidence>
<dbReference type="GO" id="GO:0006508">
    <property type="term" value="P:proteolysis"/>
    <property type="evidence" value="ECO:0007669"/>
    <property type="project" value="InterPro"/>
</dbReference>
<evidence type="ECO:0000256" key="7">
    <source>
        <dbReference type="ARBA" id="ARBA00023157"/>
    </source>
</evidence>
<keyword evidence="7 11" id="KW-1015">Disulfide bond</keyword>
<dbReference type="SMART" id="SM00608">
    <property type="entry name" value="ACR"/>
    <property type="match status" value="1"/>
</dbReference>
<dbReference type="PROSITE" id="PS00022">
    <property type="entry name" value="EGF_1"/>
    <property type="match status" value="1"/>
</dbReference>
<protein>
    <recommendedName>
        <fullName evidence="16">Disintegrin and metalloproteinase domain-containing protein 11</fullName>
    </recommendedName>
</protein>
<evidence type="ECO:0000313" key="15">
    <source>
        <dbReference type="EMBL" id="PIO37078.1"/>
    </source>
</evidence>
<dbReference type="PANTHER" id="PTHR11905">
    <property type="entry name" value="ADAM A DISINTEGRIN AND METALLOPROTEASE DOMAIN"/>
    <property type="match status" value="1"/>
</dbReference>
<feature type="disulfide bond" evidence="10">
    <location>
        <begin position="475"/>
        <end position="495"/>
    </location>
</feature>
<dbReference type="Gene3D" id="4.10.70.10">
    <property type="entry name" value="Disintegrin domain"/>
    <property type="match status" value="1"/>
</dbReference>
<dbReference type="AlphaFoldDB" id="A0A2G9SA76"/>
<dbReference type="InterPro" id="IPR002870">
    <property type="entry name" value="Peptidase_M12B_N"/>
</dbReference>
<dbReference type="SUPFAM" id="SSF57552">
    <property type="entry name" value="Blood coagulation inhibitor (disintegrin)"/>
    <property type="match status" value="1"/>
</dbReference>
<evidence type="ECO:0000256" key="11">
    <source>
        <dbReference type="PROSITE-ProRule" id="PRU00076"/>
    </source>
</evidence>
<evidence type="ECO:0000256" key="9">
    <source>
        <dbReference type="ARBA" id="ARBA00046288"/>
    </source>
</evidence>
<dbReference type="PRINTS" id="PR00289">
    <property type="entry name" value="DISINTEGRIN"/>
</dbReference>
<feature type="non-terminal residue" evidence="15">
    <location>
        <position position="818"/>
    </location>
</feature>
<reference evidence="15" key="1">
    <citation type="submission" date="2017-08" db="EMBL/GenBank/DDBJ databases">
        <title>Assembly of the North American Bullfrog Genome.</title>
        <authorList>
            <person name="Warren R.L."/>
            <person name="Vandervalk B.P."/>
            <person name="Kucuk E."/>
            <person name="Birol I."/>
            <person name="Helbing C."/>
            <person name="Pandoh P."/>
            <person name="Behsaz B."/>
            <person name="Mohamadi H."/>
            <person name="Chu J."/>
            <person name="Jackman S."/>
            <person name="Hammond S.A."/>
            <person name="Veldhoen N."/>
            <person name="Kirk H."/>
            <person name="Zhao Y."/>
            <person name="Coope R."/>
            <person name="Pleasance S."/>
            <person name="Moore R."/>
            <person name="Holt R."/>
        </authorList>
    </citation>
    <scope>NUCLEOTIDE SEQUENCE</scope>
    <source>
        <strain evidence="15">Bruno</strain>
        <tissue evidence="15">Liver</tissue>
    </source>
</reference>
<keyword evidence="8" id="KW-0325">Glycoprotein</keyword>
<feature type="domain" description="EGF-like" evidence="12">
    <location>
        <begin position="645"/>
        <end position="682"/>
    </location>
</feature>
<dbReference type="InterPro" id="IPR024079">
    <property type="entry name" value="MetalloPept_cat_dom_sf"/>
</dbReference>
<dbReference type="FunFam" id="4.10.70.10:FF:000001">
    <property type="entry name" value="Disintegrin and metalloproteinase domain-containing protein 22"/>
    <property type="match status" value="1"/>
</dbReference>
<dbReference type="InterPro" id="IPR000742">
    <property type="entry name" value="EGF"/>
</dbReference>
<dbReference type="SMART" id="SM00050">
    <property type="entry name" value="DISIN"/>
    <property type="match status" value="1"/>
</dbReference>
<dbReference type="PANTHER" id="PTHR11905:SF114">
    <property type="entry name" value="DISINTEGRIN AND METALLOPROTEINASE DOMAIN-CONTAINING PROTEIN 11"/>
    <property type="match status" value="1"/>
</dbReference>
<evidence type="ECO:0000259" key="14">
    <source>
        <dbReference type="PROSITE" id="PS50215"/>
    </source>
</evidence>
<comment type="subcellular location">
    <subcellularLocation>
        <location evidence="9">Endomembrane system</location>
        <topology evidence="9">Single-pass type I membrane protein</topology>
    </subcellularLocation>
</comment>